<proteinExistence type="predicted"/>
<sequence>MSSPARSSFEHVTTLRPVEVARPGVLDAALAPYLAIEVAAAPSVELALVSGEDRLAVTYAAGGFSLTVTTGPQTTDHRSRRSGRAEADVERVALTLTGTRLAVLAREAGTWVARGFVDLRDRLDTHDEAWLAGVRAEGGDLRGFGQLGLRDVRLVTRADGSPLTRDGVLLLSATCAGPGFFDTAHSSVWSLDPGRAELTHLSDVFFRRPDQAGAYGDHAAHLLRDGDDGGDRWLFATSTWGDFELHHKDATVAATVAETGADLLSGRHLLDTRPLALPTTGLTSVGVWDPQLVRTDDGWLAAYVSARKFFRFHPVVAAGPSLEDLALVGAAPSLKETEGSTLVRRDGRWLLLASDGVGRRYPVWEVAHDGLVALDDLAAPYPSNIPWPTLVDHEGETWLIGFDGEPVGGRIVGYGTHGALHLARRTTPA</sequence>
<dbReference type="RefSeq" id="WP_343919083.1">
    <property type="nucleotide sequence ID" value="NZ_BAAAJT010000002.1"/>
</dbReference>
<evidence type="ECO:0000313" key="1">
    <source>
        <dbReference type="EMBL" id="MFD1947729.1"/>
    </source>
</evidence>
<evidence type="ECO:0000313" key="2">
    <source>
        <dbReference type="Proteomes" id="UP001597351"/>
    </source>
</evidence>
<organism evidence="1 2">
    <name type="scientific">Nocardioides aestuarii</name>
    <dbReference type="NCBI Taxonomy" id="252231"/>
    <lineage>
        <taxon>Bacteria</taxon>
        <taxon>Bacillati</taxon>
        <taxon>Actinomycetota</taxon>
        <taxon>Actinomycetes</taxon>
        <taxon>Propionibacteriales</taxon>
        <taxon>Nocardioidaceae</taxon>
        <taxon>Nocardioides</taxon>
    </lineage>
</organism>
<dbReference type="InterPro" id="IPR023296">
    <property type="entry name" value="Glyco_hydro_beta-prop_sf"/>
</dbReference>
<dbReference type="EMBL" id="JBHUGD010000003">
    <property type="protein sequence ID" value="MFD1947729.1"/>
    <property type="molecule type" value="Genomic_DNA"/>
</dbReference>
<comment type="caution">
    <text evidence="1">The sequence shown here is derived from an EMBL/GenBank/DDBJ whole genome shotgun (WGS) entry which is preliminary data.</text>
</comment>
<reference evidence="2" key="1">
    <citation type="journal article" date="2019" name="Int. J. Syst. Evol. Microbiol.">
        <title>The Global Catalogue of Microorganisms (GCM) 10K type strain sequencing project: providing services to taxonomists for standard genome sequencing and annotation.</title>
        <authorList>
            <consortium name="The Broad Institute Genomics Platform"/>
            <consortium name="The Broad Institute Genome Sequencing Center for Infectious Disease"/>
            <person name="Wu L."/>
            <person name="Ma J."/>
        </authorList>
    </citation>
    <scope>NUCLEOTIDE SEQUENCE [LARGE SCALE GENOMIC DNA]</scope>
    <source>
        <strain evidence="2">CGMCC 1.12477</strain>
    </source>
</reference>
<accession>A0ABW4TM22</accession>
<keyword evidence="2" id="KW-1185">Reference proteome</keyword>
<dbReference type="Proteomes" id="UP001597351">
    <property type="component" value="Unassembled WGS sequence"/>
</dbReference>
<dbReference type="SUPFAM" id="SSF75005">
    <property type="entry name" value="Arabinanase/levansucrase/invertase"/>
    <property type="match status" value="1"/>
</dbReference>
<protein>
    <submittedName>
        <fullName evidence="1">Uncharacterized protein</fullName>
    </submittedName>
</protein>
<name>A0ABW4TM22_9ACTN</name>
<gene>
    <name evidence="1" type="ORF">ACFSDE_13095</name>
</gene>